<dbReference type="EMBL" id="ML996687">
    <property type="protein sequence ID" value="KAF2405533.1"/>
    <property type="molecule type" value="Genomic_DNA"/>
</dbReference>
<proteinExistence type="predicted"/>
<name>A0A6G1IB47_9PEZI</name>
<accession>A0A6G1IB47</accession>
<sequence length="153" mass="17790">MALARTQCHRCNDSHLCTGRHGYNYFMRPHRGPMLGPALPPQDALVMYDPFPPRFPPPFPPPMIPRGRMIDNLAPERFCLCRICDFWRNNIPALFVRAYAHRSRGRGLIARMLRLLPRHFGLRCCTRPRRCTFRQISRCRRCPPYGRAVGATS</sequence>
<dbReference type="AlphaFoldDB" id="A0A6G1IB47"/>
<dbReference type="Proteomes" id="UP000799640">
    <property type="component" value="Unassembled WGS sequence"/>
</dbReference>
<organism evidence="1 2">
    <name type="scientific">Trichodelitschia bisporula</name>
    <dbReference type="NCBI Taxonomy" id="703511"/>
    <lineage>
        <taxon>Eukaryota</taxon>
        <taxon>Fungi</taxon>
        <taxon>Dikarya</taxon>
        <taxon>Ascomycota</taxon>
        <taxon>Pezizomycotina</taxon>
        <taxon>Dothideomycetes</taxon>
        <taxon>Dothideomycetes incertae sedis</taxon>
        <taxon>Phaeotrichales</taxon>
        <taxon>Phaeotrichaceae</taxon>
        <taxon>Trichodelitschia</taxon>
    </lineage>
</organism>
<reference evidence="1" key="1">
    <citation type="journal article" date="2020" name="Stud. Mycol.">
        <title>101 Dothideomycetes genomes: a test case for predicting lifestyles and emergence of pathogens.</title>
        <authorList>
            <person name="Haridas S."/>
            <person name="Albert R."/>
            <person name="Binder M."/>
            <person name="Bloem J."/>
            <person name="Labutti K."/>
            <person name="Salamov A."/>
            <person name="Andreopoulos B."/>
            <person name="Baker S."/>
            <person name="Barry K."/>
            <person name="Bills G."/>
            <person name="Bluhm B."/>
            <person name="Cannon C."/>
            <person name="Castanera R."/>
            <person name="Culley D."/>
            <person name="Daum C."/>
            <person name="Ezra D."/>
            <person name="Gonzalez J."/>
            <person name="Henrissat B."/>
            <person name="Kuo A."/>
            <person name="Liang C."/>
            <person name="Lipzen A."/>
            <person name="Lutzoni F."/>
            <person name="Magnuson J."/>
            <person name="Mondo S."/>
            <person name="Nolan M."/>
            <person name="Ohm R."/>
            <person name="Pangilinan J."/>
            <person name="Park H.-J."/>
            <person name="Ramirez L."/>
            <person name="Alfaro M."/>
            <person name="Sun H."/>
            <person name="Tritt A."/>
            <person name="Yoshinaga Y."/>
            <person name="Zwiers L.-H."/>
            <person name="Turgeon B."/>
            <person name="Goodwin S."/>
            <person name="Spatafora J."/>
            <person name="Crous P."/>
            <person name="Grigoriev I."/>
        </authorList>
    </citation>
    <scope>NUCLEOTIDE SEQUENCE</scope>
    <source>
        <strain evidence="1">CBS 262.69</strain>
    </source>
</reference>
<protein>
    <submittedName>
        <fullName evidence="1">Uncharacterized protein</fullName>
    </submittedName>
</protein>
<evidence type="ECO:0000313" key="1">
    <source>
        <dbReference type="EMBL" id="KAF2405533.1"/>
    </source>
</evidence>
<evidence type="ECO:0000313" key="2">
    <source>
        <dbReference type="Proteomes" id="UP000799640"/>
    </source>
</evidence>
<gene>
    <name evidence="1" type="ORF">EJ06DRAFT_29276</name>
</gene>
<keyword evidence="2" id="KW-1185">Reference proteome</keyword>